<keyword evidence="2" id="KW-1185">Reference proteome</keyword>
<sequence length="140" mass="16386">MPRPLELAIVFQLTTGTIFKPRLSIIDTNVLPKFHEDWTINVTSRQNCPVPWPPGGHVFKRTGTILKLSRDIIETNLMTKFHEDWTKNKTSRVLTSFELDQDIIWKNRLTKFHEDQTINVASRVLTRQNVDDKQCTIDKR</sequence>
<protein>
    <submittedName>
        <fullName evidence="1">Uncharacterized protein</fullName>
    </submittedName>
</protein>
<evidence type="ECO:0000313" key="2">
    <source>
        <dbReference type="Proteomes" id="UP000828390"/>
    </source>
</evidence>
<comment type="caution">
    <text evidence="1">The sequence shown here is derived from an EMBL/GenBank/DDBJ whole genome shotgun (WGS) entry which is preliminary data.</text>
</comment>
<organism evidence="1 2">
    <name type="scientific">Dreissena polymorpha</name>
    <name type="common">Zebra mussel</name>
    <name type="synonym">Mytilus polymorpha</name>
    <dbReference type="NCBI Taxonomy" id="45954"/>
    <lineage>
        <taxon>Eukaryota</taxon>
        <taxon>Metazoa</taxon>
        <taxon>Spiralia</taxon>
        <taxon>Lophotrochozoa</taxon>
        <taxon>Mollusca</taxon>
        <taxon>Bivalvia</taxon>
        <taxon>Autobranchia</taxon>
        <taxon>Heteroconchia</taxon>
        <taxon>Euheterodonta</taxon>
        <taxon>Imparidentia</taxon>
        <taxon>Neoheterodontei</taxon>
        <taxon>Myida</taxon>
        <taxon>Dreissenoidea</taxon>
        <taxon>Dreissenidae</taxon>
        <taxon>Dreissena</taxon>
    </lineage>
</organism>
<evidence type="ECO:0000313" key="1">
    <source>
        <dbReference type="EMBL" id="KAH3715919.1"/>
    </source>
</evidence>
<accession>A0A9D4C2I8</accession>
<name>A0A9D4C2I8_DREPO</name>
<dbReference type="AlphaFoldDB" id="A0A9D4C2I8"/>
<dbReference type="Proteomes" id="UP000828390">
    <property type="component" value="Unassembled WGS sequence"/>
</dbReference>
<dbReference type="EMBL" id="JAIWYP010000013">
    <property type="protein sequence ID" value="KAH3715919.1"/>
    <property type="molecule type" value="Genomic_DNA"/>
</dbReference>
<reference evidence="1" key="1">
    <citation type="journal article" date="2019" name="bioRxiv">
        <title>The Genome of the Zebra Mussel, Dreissena polymorpha: A Resource for Invasive Species Research.</title>
        <authorList>
            <person name="McCartney M.A."/>
            <person name="Auch B."/>
            <person name="Kono T."/>
            <person name="Mallez S."/>
            <person name="Zhang Y."/>
            <person name="Obille A."/>
            <person name="Becker A."/>
            <person name="Abrahante J.E."/>
            <person name="Garbe J."/>
            <person name="Badalamenti J.P."/>
            <person name="Herman A."/>
            <person name="Mangelson H."/>
            <person name="Liachko I."/>
            <person name="Sullivan S."/>
            <person name="Sone E.D."/>
            <person name="Koren S."/>
            <person name="Silverstein K.A.T."/>
            <person name="Beckman K.B."/>
            <person name="Gohl D.M."/>
        </authorList>
    </citation>
    <scope>NUCLEOTIDE SEQUENCE</scope>
    <source>
        <strain evidence="1">Duluth1</strain>
        <tissue evidence="1">Whole animal</tissue>
    </source>
</reference>
<reference evidence="1" key="2">
    <citation type="submission" date="2020-11" db="EMBL/GenBank/DDBJ databases">
        <authorList>
            <person name="McCartney M.A."/>
            <person name="Auch B."/>
            <person name="Kono T."/>
            <person name="Mallez S."/>
            <person name="Becker A."/>
            <person name="Gohl D.M."/>
            <person name="Silverstein K.A.T."/>
            <person name="Koren S."/>
            <person name="Bechman K.B."/>
            <person name="Herman A."/>
            <person name="Abrahante J.E."/>
            <person name="Garbe J."/>
        </authorList>
    </citation>
    <scope>NUCLEOTIDE SEQUENCE</scope>
    <source>
        <strain evidence="1">Duluth1</strain>
        <tissue evidence="1">Whole animal</tissue>
    </source>
</reference>
<gene>
    <name evidence="1" type="ORF">DPMN_058635</name>
</gene>
<proteinExistence type="predicted"/>